<dbReference type="InterPro" id="IPR005097">
    <property type="entry name" value="Sacchrp_dh_NADP-bd"/>
</dbReference>
<name>A0A9R1U8P6_9HYME</name>
<dbReference type="InterPro" id="IPR036291">
    <property type="entry name" value="NAD(P)-bd_dom_sf"/>
</dbReference>
<dbReference type="PANTHER" id="PTHR12286">
    <property type="entry name" value="SACCHAROPINE DEHYDROGENASE-LIKE OXIDOREDUCTASE"/>
    <property type="match status" value="1"/>
</dbReference>
<dbReference type="GO" id="GO:0005811">
    <property type="term" value="C:lipid droplet"/>
    <property type="evidence" value="ECO:0007669"/>
    <property type="project" value="TreeGrafter"/>
</dbReference>
<dbReference type="SUPFAM" id="SSF51735">
    <property type="entry name" value="NAD(P)-binding Rossmann-fold domains"/>
    <property type="match status" value="1"/>
</dbReference>
<keyword evidence="3" id="KW-1185">Reference proteome</keyword>
<proteinExistence type="inferred from homology"/>
<evidence type="ECO:0000259" key="2">
    <source>
        <dbReference type="Pfam" id="PF03435"/>
    </source>
</evidence>
<dbReference type="Gene3D" id="3.40.50.720">
    <property type="entry name" value="NAD(P)-binding Rossmann-like Domain"/>
    <property type="match status" value="1"/>
</dbReference>
<dbReference type="Proteomes" id="UP000694866">
    <property type="component" value="Unplaced"/>
</dbReference>
<dbReference type="OrthoDB" id="10268090at2759"/>
<dbReference type="KEGG" id="fas:105272219"/>
<dbReference type="AlphaFoldDB" id="A0A9R1U8P6"/>
<reference evidence="4" key="1">
    <citation type="submission" date="2025-08" db="UniProtKB">
        <authorList>
            <consortium name="RefSeq"/>
        </authorList>
    </citation>
    <scope>IDENTIFICATION</scope>
    <source>
        <strain evidence="4">USDA-PBARC FA_bdor</strain>
        <tissue evidence="4">Whole organism</tissue>
    </source>
</reference>
<feature type="domain" description="Saccharopine dehydrogenase NADP binding" evidence="2">
    <location>
        <begin position="9"/>
        <end position="137"/>
    </location>
</feature>
<evidence type="ECO:0000313" key="3">
    <source>
        <dbReference type="Proteomes" id="UP000694866"/>
    </source>
</evidence>
<dbReference type="InterPro" id="IPR051276">
    <property type="entry name" value="Saccharopine_DH-like_oxidrdct"/>
</dbReference>
<dbReference type="FunFam" id="3.40.50.720:FF:000178">
    <property type="entry name" value="Saccharopine dehydrogenase-like oxidoreductase"/>
    <property type="match status" value="1"/>
</dbReference>
<organism evidence="3 4">
    <name type="scientific">Fopius arisanus</name>
    <dbReference type="NCBI Taxonomy" id="64838"/>
    <lineage>
        <taxon>Eukaryota</taxon>
        <taxon>Metazoa</taxon>
        <taxon>Ecdysozoa</taxon>
        <taxon>Arthropoda</taxon>
        <taxon>Hexapoda</taxon>
        <taxon>Insecta</taxon>
        <taxon>Pterygota</taxon>
        <taxon>Neoptera</taxon>
        <taxon>Endopterygota</taxon>
        <taxon>Hymenoptera</taxon>
        <taxon>Apocrita</taxon>
        <taxon>Ichneumonoidea</taxon>
        <taxon>Braconidae</taxon>
        <taxon>Opiinae</taxon>
        <taxon>Fopius</taxon>
    </lineage>
</organism>
<evidence type="ECO:0000313" key="4">
    <source>
        <dbReference type="RefSeq" id="XP_011312524.1"/>
    </source>
</evidence>
<dbReference type="PANTHER" id="PTHR12286:SF5">
    <property type="entry name" value="SACCHAROPINE DEHYDROGENASE-LIKE OXIDOREDUCTASE"/>
    <property type="match status" value="1"/>
</dbReference>
<sequence>MSETRLSLIIFGATGFTGKYTVKEAHRLSKTHQFTWGIAGRSKERLEAVLKEFAPDADNVPIITADIKDDESLKKMAEQARVIVNCCGPYRFYGEPVVKACIAAKTHQVDITGEPQYMERIQLEYHEAAQKAGVYIISACGFDSIPCDLGVIFTQQKFQGEVNSIESYLNSWADHNLGGPSLHYGTWESAVYGLAHADELRGLRSKLYPKRLPPFEPRLKARGAVHSSNISEGYSVVFPGSDRSVVYRTQRYLYENDKIRPVQIQTYMTFKSLLTIMAITCLGTVFSLMTKCKCGRTLLLKYPKFFSGGFVSNEGPLFEAMDKTFFSITFKAQGWTEKLAEPTDKHSESPNKEMITKVSGRNAGYGATCTMVMMSALMILEDGEKMPESGGVFPPGAAFAKTSIIDELNKNGVTFEVVSSKEK</sequence>
<accession>A0A9R1U8P6</accession>
<dbReference type="GO" id="GO:0005739">
    <property type="term" value="C:mitochondrion"/>
    <property type="evidence" value="ECO:0007669"/>
    <property type="project" value="TreeGrafter"/>
</dbReference>
<comment type="similarity">
    <text evidence="1">Belongs to the saccharopine dehydrogenase family.</text>
</comment>
<dbReference type="GO" id="GO:0005886">
    <property type="term" value="C:plasma membrane"/>
    <property type="evidence" value="ECO:0007669"/>
    <property type="project" value="TreeGrafter"/>
</dbReference>
<evidence type="ECO:0000256" key="1">
    <source>
        <dbReference type="ARBA" id="ARBA00038048"/>
    </source>
</evidence>
<dbReference type="RefSeq" id="XP_011312524.1">
    <property type="nucleotide sequence ID" value="XM_011314222.1"/>
</dbReference>
<protein>
    <submittedName>
        <fullName evidence="4">Saccharopine dehydrogenase-like oxidoreductase</fullName>
    </submittedName>
</protein>
<dbReference type="GO" id="GO:0009247">
    <property type="term" value="P:glycolipid biosynthetic process"/>
    <property type="evidence" value="ECO:0007669"/>
    <property type="project" value="TreeGrafter"/>
</dbReference>
<dbReference type="Pfam" id="PF03435">
    <property type="entry name" value="Sacchrp_dh_NADP"/>
    <property type="match status" value="1"/>
</dbReference>
<gene>
    <name evidence="4" type="primary">LOC105272219</name>
</gene>
<dbReference type="GeneID" id="105272219"/>